<evidence type="ECO:0000256" key="1">
    <source>
        <dbReference type="ARBA" id="ARBA00001933"/>
    </source>
</evidence>
<dbReference type="GO" id="GO:0005960">
    <property type="term" value="C:glycine cleavage complex"/>
    <property type="evidence" value="ECO:0007669"/>
    <property type="project" value="TreeGrafter"/>
</dbReference>
<dbReference type="FunFam" id="3.90.1150.10:FF:000014">
    <property type="entry name" value="Probable glycine dehydrogenase (decarboxylating) subunit 2"/>
    <property type="match status" value="1"/>
</dbReference>
<dbReference type="PANTHER" id="PTHR11773">
    <property type="entry name" value="GLYCINE DEHYDROGENASE, DECARBOXYLATING"/>
    <property type="match status" value="1"/>
</dbReference>
<dbReference type="Pfam" id="PF02347">
    <property type="entry name" value="GDC-P"/>
    <property type="match status" value="1"/>
</dbReference>
<dbReference type="RefSeq" id="WP_014957571.1">
    <property type="nucleotide sequence ID" value="NC_018645.1"/>
</dbReference>
<dbReference type="PANTHER" id="PTHR11773:SF1">
    <property type="entry name" value="GLYCINE DEHYDROGENASE (DECARBOXYLATING), MITOCHONDRIAL"/>
    <property type="match status" value="1"/>
</dbReference>
<dbReference type="SUPFAM" id="SSF53383">
    <property type="entry name" value="PLP-dependent transferases"/>
    <property type="match status" value="1"/>
</dbReference>
<dbReference type="EMBL" id="FO203503">
    <property type="protein sequence ID" value="CCK80258.1"/>
    <property type="molecule type" value="Genomic_DNA"/>
</dbReference>
<dbReference type="InterPro" id="IPR049315">
    <property type="entry name" value="GDC-P_N"/>
</dbReference>
<dbReference type="GO" id="GO:0019464">
    <property type="term" value="P:glycine decarboxylation via glycine cleavage system"/>
    <property type="evidence" value="ECO:0007669"/>
    <property type="project" value="TreeGrafter"/>
</dbReference>
<dbReference type="GO" id="GO:0030170">
    <property type="term" value="F:pyridoxal phosphate binding"/>
    <property type="evidence" value="ECO:0007669"/>
    <property type="project" value="TreeGrafter"/>
</dbReference>
<evidence type="ECO:0000256" key="4">
    <source>
        <dbReference type="ARBA" id="ARBA00022898"/>
    </source>
</evidence>
<evidence type="ECO:0000259" key="7">
    <source>
        <dbReference type="Pfam" id="PF02347"/>
    </source>
</evidence>
<evidence type="ECO:0000313" key="9">
    <source>
        <dbReference type="EMBL" id="CCK80258.1"/>
    </source>
</evidence>
<evidence type="ECO:0000256" key="2">
    <source>
        <dbReference type="ARBA" id="ARBA00003788"/>
    </source>
</evidence>
<evidence type="ECO:0000313" key="10">
    <source>
        <dbReference type="Proteomes" id="UP000007347"/>
    </source>
</evidence>
<evidence type="ECO:0000256" key="3">
    <source>
        <dbReference type="ARBA" id="ARBA00012134"/>
    </source>
</evidence>
<comment type="function">
    <text evidence="2">The glycine cleavage system catalyzes the degradation of glycine. The P protein binds the alpha-amino group of glycine through its pyridoxal phosphate cofactor; CO(2) is released and the remaining methylamine moiety is then transferred to the lipoamide cofactor of the H protein.</text>
</comment>
<name>K0NK30_DESTT</name>
<feature type="domain" description="Glycine dehydrogenase C-terminal" evidence="8">
    <location>
        <begin position="354"/>
        <end position="464"/>
    </location>
</feature>
<accession>K0NK30</accession>
<dbReference type="InterPro" id="IPR049316">
    <property type="entry name" value="GDC-P_C"/>
</dbReference>
<dbReference type="Gene3D" id="6.20.440.10">
    <property type="match status" value="1"/>
</dbReference>
<keyword evidence="4" id="KW-0663">Pyridoxal phosphate</keyword>
<proteinExistence type="predicted"/>
<dbReference type="GO" id="GO:0005829">
    <property type="term" value="C:cytosol"/>
    <property type="evidence" value="ECO:0007669"/>
    <property type="project" value="TreeGrafter"/>
</dbReference>
<dbReference type="InterPro" id="IPR020581">
    <property type="entry name" value="GDC_P"/>
</dbReference>
<evidence type="ECO:0000256" key="5">
    <source>
        <dbReference type="ARBA" id="ARBA00023002"/>
    </source>
</evidence>
<dbReference type="Pfam" id="PF21478">
    <property type="entry name" value="GcvP2_C"/>
    <property type="match status" value="1"/>
</dbReference>
<evidence type="ECO:0000256" key="6">
    <source>
        <dbReference type="ARBA" id="ARBA00049026"/>
    </source>
</evidence>
<dbReference type="Gene3D" id="3.40.640.10">
    <property type="entry name" value="Type I PLP-dependent aspartate aminotransferase-like (Major domain)"/>
    <property type="match status" value="1"/>
</dbReference>
<dbReference type="InterPro" id="IPR015422">
    <property type="entry name" value="PyrdxlP-dep_Trfase_small"/>
</dbReference>
<dbReference type="KEGG" id="dto:TOL2_C20970"/>
<gene>
    <name evidence="9" type="primary">gcvPB</name>
    <name evidence="9" type="ordered locus">TOL2_C20970</name>
</gene>
<dbReference type="NCBIfam" id="NF003346">
    <property type="entry name" value="PRK04366.1"/>
    <property type="match status" value="1"/>
</dbReference>
<dbReference type="STRING" id="651182.TOL2_C20970"/>
<dbReference type="PATRIC" id="fig|651182.5.peg.2491"/>
<dbReference type="GO" id="GO:0004375">
    <property type="term" value="F:glycine dehydrogenase (decarboxylating) activity"/>
    <property type="evidence" value="ECO:0007669"/>
    <property type="project" value="UniProtKB-EC"/>
</dbReference>
<dbReference type="Gene3D" id="3.90.1150.10">
    <property type="entry name" value="Aspartate Aminotransferase, domain 1"/>
    <property type="match status" value="1"/>
</dbReference>
<dbReference type="InterPro" id="IPR015424">
    <property type="entry name" value="PyrdxlP-dep_Trfase"/>
</dbReference>
<keyword evidence="10" id="KW-1185">Reference proteome</keyword>
<dbReference type="EC" id="1.4.4.2" evidence="3"/>
<comment type="catalytic activity">
    <reaction evidence="6">
        <text>N(6)-[(R)-lipoyl]-L-lysyl-[glycine-cleavage complex H protein] + glycine + H(+) = N(6)-[(R)-S(8)-aminomethyldihydrolipoyl]-L-lysyl-[glycine-cleavage complex H protein] + CO2</text>
        <dbReference type="Rhea" id="RHEA:24304"/>
        <dbReference type="Rhea" id="RHEA-COMP:10494"/>
        <dbReference type="Rhea" id="RHEA-COMP:10495"/>
        <dbReference type="ChEBI" id="CHEBI:15378"/>
        <dbReference type="ChEBI" id="CHEBI:16526"/>
        <dbReference type="ChEBI" id="CHEBI:57305"/>
        <dbReference type="ChEBI" id="CHEBI:83099"/>
        <dbReference type="ChEBI" id="CHEBI:83143"/>
        <dbReference type="EC" id="1.4.4.2"/>
    </reaction>
</comment>
<dbReference type="HOGENOM" id="CLU_004620_5_0_7"/>
<feature type="domain" description="Glycine cleavage system P-protein N-terminal" evidence="7">
    <location>
        <begin position="110"/>
        <end position="301"/>
    </location>
</feature>
<dbReference type="Proteomes" id="UP000007347">
    <property type="component" value="Chromosome"/>
</dbReference>
<protein>
    <recommendedName>
        <fullName evidence="3">glycine dehydrogenase (aminomethyl-transferring)</fullName>
        <ecNumber evidence="3">1.4.4.2</ecNumber>
    </recommendedName>
</protein>
<organism evidence="9 10">
    <name type="scientific">Desulfobacula toluolica (strain DSM 7467 / Tol2)</name>
    <dbReference type="NCBI Taxonomy" id="651182"/>
    <lineage>
        <taxon>Bacteria</taxon>
        <taxon>Pseudomonadati</taxon>
        <taxon>Thermodesulfobacteriota</taxon>
        <taxon>Desulfobacteria</taxon>
        <taxon>Desulfobacterales</taxon>
        <taxon>Desulfobacteraceae</taxon>
        <taxon>Desulfobacula</taxon>
    </lineage>
</organism>
<dbReference type="AlphaFoldDB" id="K0NK30"/>
<sequence>MSQQPGTSGLVFNEPLLWDKSREGRCAVSLPKQDVERAVLDKSLTGDAPELPQLSELDVVRHYTRLSQWNFGVDSGMYPLGSCTMKYNPKTNEVQAARQGFAGAHPFAGEEFSQGALEMMYNLEQYLIRITGFDAATLQPAAGAHGEFAGILMIHAYHAKNGKQRSKIIVPDTAHGTNPASASLCGYKSVNIKSGKDGILEPEAVAAVMDEDTAGIMVTNPNTLGLFESNIKEIAEIVHSKGGLVYGDGANMNAIMGIVKPGQIGIDVLHFNLHKTFSTPHGGGGPGSGPVAVVKALEPFLPIPRVVKELDSYRFETNCPDTIGRLHTFYGHVGVMIRAYSYILSMGGKGLKDASTLAVLNANYIKESLKGTLNLPYDRPCMHECVFNDEKQQENQYSGSIPQVHITTMDMAKRLLDYGFHPPTVYFPLVVEGAFMVEPTETESKEDIDQFIDAVKSIAKEAVEEPEQLKTAPHLSKVTRMDEVTAARKPCLKG</sequence>
<reference evidence="9 10" key="1">
    <citation type="journal article" date="2013" name="Environ. Microbiol.">
        <title>Complete genome, catabolic sub-proteomes and key-metabolites of Desulfobacula toluolica Tol2, a marine, aromatic compound-degrading, sulfate-reducing bacterium.</title>
        <authorList>
            <person name="Wohlbrand L."/>
            <person name="Jacob J.H."/>
            <person name="Kube M."/>
            <person name="Mussmann M."/>
            <person name="Jarling R."/>
            <person name="Beck A."/>
            <person name="Amann R."/>
            <person name="Wilkes H."/>
            <person name="Reinhardt R."/>
            <person name="Rabus R."/>
        </authorList>
    </citation>
    <scope>NUCLEOTIDE SEQUENCE [LARGE SCALE GENOMIC DNA]</scope>
    <source>
        <strain evidence="10">DSM 7467 / Tol2</strain>
    </source>
</reference>
<evidence type="ECO:0000259" key="8">
    <source>
        <dbReference type="Pfam" id="PF21478"/>
    </source>
</evidence>
<dbReference type="FunFam" id="3.40.640.10:FF:000224">
    <property type="entry name" value="Probable glycine dehydrogenase (decarboxylating) subunit 2"/>
    <property type="match status" value="1"/>
</dbReference>
<keyword evidence="5 9" id="KW-0560">Oxidoreductase</keyword>
<comment type="cofactor">
    <cofactor evidence="1">
        <name>pyridoxal 5'-phosphate</name>
        <dbReference type="ChEBI" id="CHEBI:597326"/>
    </cofactor>
</comment>
<dbReference type="OrthoDB" id="9801272at2"/>
<dbReference type="InterPro" id="IPR015421">
    <property type="entry name" value="PyrdxlP-dep_Trfase_major"/>
</dbReference>
<dbReference type="GO" id="GO:0016594">
    <property type="term" value="F:glycine binding"/>
    <property type="evidence" value="ECO:0007669"/>
    <property type="project" value="TreeGrafter"/>
</dbReference>